<evidence type="ECO:0000313" key="2">
    <source>
        <dbReference type="EMBL" id="OAI16181.1"/>
    </source>
</evidence>
<dbReference type="EMBL" id="LUUJ01000077">
    <property type="protein sequence ID" value="OAI16181.1"/>
    <property type="molecule type" value="Genomic_DNA"/>
</dbReference>
<evidence type="ECO:0000313" key="3">
    <source>
        <dbReference type="Proteomes" id="UP000077857"/>
    </source>
</evidence>
<feature type="signal peptide" evidence="1">
    <location>
        <begin position="1"/>
        <end position="20"/>
    </location>
</feature>
<evidence type="ECO:0008006" key="4">
    <source>
        <dbReference type="Google" id="ProtNLM"/>
    </source>
</evidence>
<organism evidence="2 3">
    <name type="scientific">Methylomonas koyamae</name>
    <dbReference type="NCBI Taxonomy" id="702114"/>
    <lineage>
        <taxon>Bacteria</taxon>
        <taxon>Pseudomonadati</taxon>
        <taxon>Pseudomonadota</taxon>
        <taxon>Gammaproteobacteria</taxon>
        <taxon>Methylococcales</taxon>
        <taxon>Methylococcaceae</taxon>
        <taxon>Methylomonas</taxon>
    </lineage>
</organism>
<reference evidence="2 3" key="1">
    <citation type="submission" date="2016-03" db="EMBL/GenBank/DDBJ databases">
        <authorList>
            <person name="Ploux O."/>
        </authorList>
    </citation>
    <scope>NUCLEOTIDE SEQUENCE [LARGE SCALE GENOMIC DNA]</scope>
    <source>
        <strain evidence="2 3">R-45378</strain>
    </source>
</reference>
<feature type="chain" id="PRO_5008069064" description="Lipoprotein" evidence="1">
    <location>
        <begin position="21"/>
        <end position="66"/>
    </location>
</feature>
<proteinExistence type="predicted"/>
<comment type="caution">
    <text evidence="2">The sequence shown here is derived from an EMBL/GenBank/DDBJ whole genome shotgun (WGS) entry which is preliminary data.</text>
</comment>
<keyword evidence="1" id="KW-0732">Signal</keyword>
<dbReference type="AlphaFoldDB" id="A0A177NEA5"/>
<name>A0A177NEA5_9GAMM</name>
<accession>A0A177NEA5</accession>
<dbReference type="RefSeq" id="WP_157205536.1">
    <property type="nucleotide sequence ID" value="NZ_LUUJ01000077.1"/>
</dbReference>
<gene>
    <name evidence="2" type="ORF">A1507_12280</name>
</gene>
<protein>
    <recommendedName>
        <fullName evidence="4">Lipoprotein</fullName>
    </recommendedName>
</protein>
<dbReference type="PROSITE" id="PS51257">
    <property type="entry name" value="PROKAR_LIPOPROTEIN"/>
    <property type="match status" value="1"/>
</dbReference>
<sequence>MNGIRVLSLTVCLLAGTACSADWAQRFAFHAVENAGQLQCQKAMADDCERRPGYDQYQKQRRELER</sequence>
<dbReference type="Proteomes" id="UP000077857">
    <property type="component" value="Unassembled WGS sequence"/>
</dbReference>
<dbReference type="OrthoDB" id="5572068at2"/>
<evidence type="ECO:0000256" key="1">
    <source>
        <dbReference type="SAM" id="SignalP"/>
    </source>
</evidence>